<gene>
    <name evidence="7" type="ORF">ACFPFU_10060</name>
</gene>
<proteinExistence type="predicted"/>
<organism evidence="7 8">
    <name type="scientific">Negadavirga shengliensis</name>
    <dbReference type="NCBI Taxonomy" id="1389218"/>
    <lineage>
        <taxon>Bacteria</taxon>
        <taxon>Pseudomonadati</taxon>
        <taxon>Bacteroidota</taxon>
        <taxon>Cytophagia</taxon>
        <taxon>Cytophagales</taxon>
        <taxon>Cyclobacteriaceae</taxon>
        <taxon>Negadavirga</taxon>
    </lineage>
</organism>
<name>A0ABV9T0P4_9BACT</name>
<dbReference type="InterPro" id="IPR011330">
    <property type="entry name" value="Glyco_hydro/deAcase_b/a-brl"/>
</dbReference>
<evidence type="ECO:0000256" key="6">
    <source>
        <dbReference type="SAM" id="SignalP"/>
    </source>
</evidence>
<dbReference type="EMBL" id="JBHSJJ010000005">
    <property type="protein sequence ID" value="MFC4872033.1"/>
    <property type="molecule type" value="Genomic_DNA"/>
</dbReference>
<dbReference type="PANTHER" id="PTHR31609:SF1">
    <property type="entry name" value="CARBOHYDRATE DEACETYLASE"/>
    <property type="match status" value="1"/>
</dbReference>
<keyword evidence="6" id="KW-0732">Signal</keyword>
<evidence type="ECO:0000256" key="2">
    <source>
        <dbReference type="ARBA" id="ARBA00022723"/>
    </source>
</evidence>
<comment type="caution">
    <text evidence="7">The sequence shown here is derived from an EMBL/GenBank/DDBJ whole genome shotgun (WGS) entry which is preliminary data.</text>
</comment>
<dbReference type="InterPro" id="IPR006879">
    <property type="entry name" value="YdjC-like"/>
</dbReference>
<feature type="chain" id="PRO_5047067900" evidence="6">
    <location>
        <begin position="23"/>
        <end position="349"/>
    </location>
</feature>
<keyword evidence="4" id="KW-0460">Magnesium</keyword>
<reference evidence="8" key="1">
    <citation type="journal article" date="2019" name="Int. J. Syst. Evol. Microbiol.">
        <title>The Global Catalogue of Microorganisms (GCM) 10K type strain sequencing project: providing services to taxonomists for standard genome sequencing and annotation.</title>
        <authorList>
            <consortium name="The Broad Institute Genomics Platform"/>
            <consortium name="The Broad Institute Genome Sequencing Center for Infectious Disease"/>
            <person name="Wu L."/>
            <person name="Ma J."/>
        </authorList>
    </citation>
    <scope>NUCLEOTIDE SEQUENCE [LARGE SCALE GENOMIC DNA]</scope>
    <source>
        <strain evidence="8">CGMCC 4.7466</strain>
    </source>
</reference>
<evidence type="ECO:0000313" key="7">
    <source>
        <dbReference type="EMBL" id="MFC4872033.1"/>
    </source>
</evidence>
<dbReference type="SUPFAM" id="SSF88713">
    <property type="entry name" value="Glycoside hydrolase/deacetylase"/>
    <property type="match status" value="1"/>
</dbReference>
<keyword evidence="5" id="KW-0119">Carbohydrate metabolism</keyword>
<dbReference type="Proteomes" id="UP001595818">
    <property type="component" value="Unassembled WGS sequence"/>
</dbReference>
<evidence type="ECO:0000313" key="8">
    <source>
        <dbReference type="Proteomes" id="UP001595818"/>
    </source>
</evidence>
<accession>A0ABV9T0P4</accession>
<dbReference type="RefSeq" id="WP_377064071.1">
    <property type="nucleotide sequence ID" value="NZ_JBHSJJ010000005.1"/>
</dbReference>
<dbReference type="PANTHER" id="PTHR31609">
    <property type="entry name" value="YDJC DEACETYLASE FAMILY MEMBER"/>
    <property type="match status" value="1"/>
</dbReference>
<sequence length="349" mass="39198">MLKRQLLCMAAFLIGVSIKAQTGETYAEKLGFPPDTKVVIFHVDDAGMSYESNEGTIRSIEEGVATSCSVMMPCPWSASFARYAAKEPMDAGIHLTLTSEWKDYRWHPVAGKSQVPTLVDEEGALWPSVEEVVKNARPEEVELEIRAQIERAKSMGMHPTHLDSHMGTLFYYEPFLERYIKVGVEYGIPVMFPGGNNKLLSLSMNENLVKRLKKEGKYNDGVELPKNELLVKAPQVGKKIWDAGLPVLDDLHTISGSWKPDGNPSDEEWGKYKVEQFKEILDAMEPGLAMIIVHSNGDNRTFDRISASGGSRYADMLAMIDPDLQQYIEREGILLTTWREVMQRRGAVK</sequence>
<evidence type="ECO:0000256" key="1">
    <source>
        <dbReference type="ARBA" id="ARBA00001946"/>
    </source>
</evidence>
<dbReference type="Pfam" id="PF04794">
    <property type="entry name" value="YdjC"/>
    <property type="match status" value="1"/>
</dbReference>
<evidence type="ECO:0000256" key="4">
    <source>
        <dbReference type="ARBA" id="ARBA00022842"/>
    </source>
</evidence>
<keyword evidence="2" id="KW-0479">Metal-binding</keyword>
<evidence type="ECO:0000256" key="3">
    <source>
        <dbReference type="ARBA" id="ARBA00022801"/>
    </source>
</evidence>
<dbReference type="Gene3D" id="3.20.20.370">
    <property type="entry name" value="Glycoside hydrolase/deacetylase"/>
    <property type="match status" value="1"/>
</dbReference>
<evidence type="ECO:0000256" key="5">
    <source>
        <dbReference type="ARBA" id="ARBA00023277"/>
    </source>
</evidence>
<comment type="cofactor">
    <cofactor evidence="1">
        <name>Mg(2+)</name>
        <dbReference type="ChEBI" id="CHEBI:18420"/>
    </cofactor>
</comment>
<protein>
    <submittedName>
        <fullName evidence="7">Polysaccharide deacetylase family protein</fullName>
    </submittedName>
</protein>
<feature type="signal peptide" evidence="6">
    <location>
        <begin position="1"/>
        <end position="22"/>
    </location>
</feature>
<dbReference type="CDD" id="cd10802">
    <property type="entry name" value="YdjC_TTHB029_like"/>
    <property type="match status" value="1"/>
</dbReference>
<keyword evidence="8" id="KW-1185">Reference proteome</keyword>
<keyword evidence="3" id="KW-0378">Hydrolase</keyword>